<dbReference type="PANTHER" id="PTHR24123:SF33">
    <property type="entry name" value="PROTEIN HOS4"/>
    <property type="match status" value="1"/>
</dbReference>
<comment type="caution">
    <text evidence="4">The sequence shown here is derived from an EMBL/GenBank/DDBJ whole genome shotgun (WGS) entry which is preliminary data.</text>
</comment>
<dbReference type="InterPro" id="IPR036770">
    <property type="entry name" value="Ankyrin_rpt-contain_sf"/>
</dbReference>
<keyword evidence="2 3" id="KW-0040">ANK repeat</keyword>
<evidence type="ECO:0000313" key="5">
    <source>
        <dbReference type="Proteomes" id="UP000219602"/>
    </source>
</evidence>
<gene>
    <name evidence="4" type="ORF">AU210_016467</name>
</gene>
<organism evidence="4 5">
    <name type="scientific">Fusarium oxysporum f. sp. radicis-cucumerinum</name>
    <dbReference type="NCBI Taxonomy" id="327505"/>
    <lineage>
        <taxon>Eukaryota</taxon>
        <taxon>Fungi</taxon>
        <taxon>Dikarya</taxon>
        <taxon>Ascomycota</taxon>
        <taxon>Pezizomycotina</taxon>
        <taxon>Sordariomycetes</taxon>
        <taxon>Hypocreomycetidae</taxon>
        <taxon>Hypocreales</taxon>
        <taxon>Nectriaceae</taxon>
        <taxon>Fusarium</taxon>
        <taxon>Fusarium oxysporum species complex</taxon>
    </lineage>
</organism>
<evidence type="ECO:0000256" key="3">
    <source>
        <dbReference type="PROSITE-ProRule" id="PRU00023"/>
    </source>
</evidence>
<accession>A0A2H3FPJ4</accession>
<dbReference type="InterPro" id="IPR002110">
    <property type="entry name" value="Ankyrin_rpt"/>
</dbReference>
<keyword evidence="1" id="KW-0677">Repeat</keyword>
<dbReference type="Pfam" id="PF00023">
    <property type="entry name" value="Ank"/>
    <property type="match status" value="1"/>
</dbReference>
<evidence type="ECO:0000256" key="2">
    <source>
        <dbReference type="ARBA" id="ARBA00023043"/>
    </source>
</evidence>
<dbReference type="AlphaFoldDB" id="A0A2H3FPJ4"/>
<evidence type="ECO:0000313" key="4">
    <source>
        <dbReference type="EMBL" id="PCD21505.1"/>
    </source>
</evidence>
<proteinExistence type="predicted"/>
<reference evidence="4 5" key="2">
    <citation type="journal article" date="2017" name="Sci. Rep.">
        <title>A mobile pathogenicity chromosome in Fusarium oxysporum for infection of multiple cucurbit species.</title>
        <authorList>
            <person name="van Dam P."/>
            <person name="Fokkens L."/>
            <person name="Ayukawa Y."/>
            <person name="van der Gragt M."/>
            <person name="Ter Horst A."/>
            <person name="Brankovics B."/>
            <person name="Houterman P.M."/>
            <person name="Arie T."/>
            <person name="Rep M."/>
        </authorList>
    </citation>
    <scope>NUCLEOTIDE SEQUENCE [LARGE SCALE GENOMIC DNA]</scope>
    <source>
        <strain evidence="4 5">Forc016</strain>
    </source>
</reference>
<protein>
    <submittedName>
        <fullName evidence="4">Uncharacterized protein</fullName>
    </submittedName>
</protein>
<dbReference type="STRING" id="327505.A0A2H3FPJ4"/>
<dbReference type="Proteomes" id="UP000219602">
    <property type="component" value="Unassembled WGS sequence"/>
</dbReference>
<dbReference type="PANTHER" id="PTHR24123">
    <property type="entry name" value="ANKYRIN REPEAT-CONTAINING"/>
    <property type="match status" value="1"/>
</dbReference>
<reference evidence="4 5" key="1">
    <citation type="journal article" date="2016" name="Environ. Microbiol.">
        <title>Effector profiles distinguish formae speciales of Fusarium oxysporum.</title>
        <authorList>
            <person name="van Dam P."/>
            <person name="Fokkens L."/>
            <person name="Schmidt S.M."/>
            <person name="Linmans J.H."/>
            <person name="Kistler H.C."/>
            <person name="Ma L.J."/>
            <person name="Rep M."/>
        </authorList>
    </citation>
    <scope>NUCLEOTIDE SEQUENCE [LARGE SCALE GENOMIC DNA]</scope>
    <source>
        <strain evidence="4 5">Forc016</strain>
    </source>
</reference>
<feature type="repeat" description="ANK" evidence="3">
    <location>
        <begin position="220"/>
        <end position="252"/>
    </location>
</feature>
<dbReference type="InterPro" id="IPR051165">
    <property type="entry name" value="Multifunctional_ANK_Repeat"/>
</dbReference>
<dbReference type="EMBL" id="MABQ02000013">
    <property type="protein sequence ID" value="PCD21505.1"/>
    <property type="molecule type" value="Genomic_DNA"/>
</dbReference>
<dbReference type="Gene3D" id="1.25.40.20">
    <property type="entry name" value="Ankyrin repeat-containing domain"/>
    <property type="match status" value="2"/>
</dbReference>
<name>A0A2H3FPJ4_FUSOX</name>
<sequence>MSTDMSINRTFRSFTSAIREGDDLKAQRAFSLLLQMEPSYEICSCFDKYLTQYKLLEITPNSGFTLLHYFIFHGNKPVNVQGLIDQGASPITHKASPGIPFTFTALHEAAFRSFPELVTSIIEQGLIPIDAMDQRGIGTPLTMALTDESIQDVKEDRRNRILADNEKVIMHLLQYPRCAVSARICNLSRLLESKRGAAAKERFTREWLQKSYPAVHEHDNTWPPLILACTYCYLGIIEALLQSGADPNAPDQQHGLRPLAHLCSGILEHDVPLVKAARLLVEAGANPFDVKMGEDKQTALDIILEMGMRNLETEVMELAGFFLDEKKMNANAEDTSGRTLFARAIDRGSLDLAKKLYTSGGGPKLDEFKEMIGWTKKKNCGAARFIQEREDCFTGPQGPWADCTRLQTAKLLIELLGRYPELLDPLAVWDFGS</sequence>
<dbReference type="SMART" id="SM00248">
    <property type="entry name" value="ANK"/>
    <property type="match status" value="5"/>
</dbReference>
<evidence type="ECO:0000256" key="1">
    <source>
        <dbReference type="ARBA" id="ARBA00022737"/>
    </source>
</evidence>
<dbReference type="PROSITE" id="PS50088">
    <property type="entry name" value="ANK_REPEAT"/>
    <property type="match status" value="1"/>
</dbReference>
<dbReference type="SUPFAM" id="SSF48403">
    <property type="entry name" value="Ankyrin repeat"/>
    <property type="match status" value="1"/>
</dbReference>